<dbReference type="GO" id="GO:0004364">
    <property type="term" value="F:glutathione transferase activity"/>
    <property type="evidence" value="ECO:0007669"/>
    <property type="project" value="UniProtKB-EC"/>
</dbReference>
<reference evidence="4" key="1">
    <citation type="submission" date="2014-05" db="EMBL/GenBank/DDBJ databases">
        <title>Identification of putative glutathione S-transferase genes from Tenebrio molitor.</title>
        <authorList>
            <person name="Liu S."/>
        </authorList>
    </citation>
    <scope>NUCLEOTIDE SEQUENCE</scope>
    <source>
        <strain evidence="4">AAU-P</strain>
    </source>
</reference>
<accession>A0A077D023</accession>
<sequence length="371" mass="42606">MFYRRFGRILPVVAALRRRHFAFLVCAAVEEVSERDRGDRVKCTAKDHFVKMRKNGEKGFKIAVADGLLLYYDKFSFYSQKVVMALHEKNLPFDSKLVNLIKTEQYQSWFLYLNPRGEVPVLQDTGKIIPDSGRIIDYLEDNFSNGDTPRLIPMDQGSDVRQRVIHFRQVLQKVPEGMLTTGAMLNQHLLQDPKIPFIKPVRKALAEAEKNAGMQLRKIAEKNPDAREVLLKKAEDREEKYKKMSVEKNFREVLEQVHVILDEVEAELAKHTGDKEDWWLCSIRFTIADVELAVLLMRISQLGLEHIFWSGGKRPFIEKYYEKVKLRDSFKKTAPGTIMLLKTIFMSQAPIVVGVVATLALVVGGIVIAKK</sequence>
<evidence type="ECO:0000313" key="4">
    <source>
        <dbReference type="EMBL" id="AIL23557.1"/>
    </source>
</evidence>
<dbReference type="GO" id="GO:0000266">
    <property type="term" value="P:mitochondrial fission"/>
    <property type="evidence" value="ECO:0007669"/>
    <property type="project" value="TreeGrafter"/>
</dbReference>
<name>A0A077D023_TENMO</name>
<gene>
    <name evidence="4" type="primary">GSTu2</name>
</gene>
<organism evidence="4">
    <name type="scientific">Tenebrio molitor</name>
    <name type="common">Yellow mealworm beetle</name>
    <dbReference type="NCBI Taxonomy" id="7067"/>
    <lineage>
        <taxon>Eukaryota</taxon>
        <taxon>Metazoa</taxon>
        <taxon>Ecdysozoa</taxon>
        <taxon>Arthropoda</taxon>
        <taxon>Hexapoda</taxon>
        <taxon>Insecta</taxon>
        <taxon>Pterygota</taxon>
        <taxon>Neoptera</taxon>
        <taxon>Endopterygota</taxon>
        <taxon>Coleoptera</taxon>
        <taxon>Polyphaga</taxon>
        <taxon>Cucujiformia</taxon>
        <taxon>Tenebrionidae</taxon>
        <taxon>Tenebrio</taxon>
    </lineage>
</organism>
<dbReference type="AlphaFoldDB" id="A0A077D023"/>
<comment type="similarity">
    <text evidence="1">Belongs to the GST superfamily.</text>
</comment>
<feature type="transmembrane region" description="Helical" evidence="2">
    <location>
        <begin position="349"/>
        <end position="369"/>
    </location>
</feature>
<dbReference type="SUPFAM" id="SSF52833">
    <property type="entry name" value="Thioredoxin-like"/>
    <property type="match status" value="1"/>
</dbReference>
<dbReference type="PANTHER" id="PTHR44188">
    <property type="entry name" value="GDAP1, ISOFORM A"/>
    <property type="match status" value="1"/>
</dbReference>
<keyword evidence="2" id="KW-1133">Transmembrane helix</keyword>
<dbReference type="InterPro" id="IPR036282">
    <property type="entry name" value="Glutathione-S-Trfase_C_sf"/>
</dbReference>
<keyword evidence="2" id="KW-0472">Membrane</keyword>
<proteinExistence type="evidence at transcript level"/>
<evidence type="ECO:0000256" key="1">
    <source>
        <dbReference type="ARBA" id="ARBA00007409"/>
    </source>
</evidence>
<dbReference type="PANTHER" id="PTHR44188:SF1">
    <property type="entry name" value="GDAP1, ISOFORM A"/>
    <property type="match status" value="1"/>
</dbReference>
<dbReference type="GO" id="GO:0008053">
    <property type="term" value="P:mitochondrial fusion"/>
    <property type="evidence" value="ECO:0007669"/>
    <property type="project" value="TreeGrafter"/>
</dbReference>
<dbReference type="Gene3D" id="3.40.30.10">
    <property type="entry name" value="Glutaredoxin"/>
    <property type="match status" value="1"/>
</dbReference>
<dbReference type="OrthoDB" id="249703at2759"/>
<dbReference type="InterPro" id="IPR036249">
    <property type="entry name" value="Thioredoxin-like_sf"/>
</dbReference>
<dbReference type="SUPFAM" id="SSF47616">
    <property type="entry name" value="GST C-terminal domain-like"/>
    <property type="match status" value="1"/>
</dbReference>
<dbReference type="GO" id="GO:0006626">
    <property type="term" value="P:protein targeting to mitochondrion"/>
    <property type="evidence" value="ECO:0007669"/>
    <property type="project" value="TreeGrafter"/>
</dbReference>
<dbReference type="GO" id="GO:0005741">
    <property type="term" value="C:mitochondrial outer membrane"/>
    <property type="evidence" value="ECO:0007669"/>
    <property type="project" value="TreeGrafter"/>
</dbReference>
<protein>
    <submittedName>
        <fullName evidence="4">Glutathione S-transferase</fullName>
        <ecNumber evidence="4">2.5.1.18</ecNumber>
    </submittedName>
</protein>
<evidence type="ECO:0000256" key="2">
    <source>
        <dbReference type="SAM" id="Phobius"/>
    </source>
</evidence>
<keyword evidence="2" id="KW-0812">Transmembrane</keyword>
<dbReference type="SFLD" id="SFLDS00019">
    <property type="entry name" value="Glutathione_Transferase_(cytos"/>
    <property type="match status" value="1"/>
</dbReference>
<dbReference type="SFLD" id="SFLDG00358">
    <property type="entry name" value="Main_(cytGST)"/>
    <property type="match status" value="1"/>
</dbReference>
<feature type="domain" description="GST N-terminal" evidence="3">
    <location>
        <begin position="66"/>
        <end position="147"/>
    </location>
</feature>
<dbReference type="Gene3D" id="1.20.1050.10">
    <property type="match status" value="1"/>
</dbReference>
<dbReference type="EC" id="2.5.1.18" evidence="4"/>
<evidence type="ECO:0000259" key="3">
    <source>
        <dbReference type="PROSITE" id="PS50404"/>
    </source>
</evidence>
<dbReference type="PROSITE" id="PS50404">
    <property type="entry name" value="GST_NTER"/>
    <property type="match status" value="1"/>
</dbReference>
<dbReference type="InterPro" id="IPR004045">
    <property type="entry name" value="Glutathione_S-Trfase_N"/>
</dbReference>
<keyword evidence="4" id="KW-0808">Transferase</keyword>
<dbReference type="InterPro" id="IPR040079">
    <property type="entry name" value="Glutathione_S-Trfase"/>
</dbReference>
<dbReference type="CDD" id="cd00570">
    <property type="entry name" value="GST_N_family"/>
    <property type="match status" value="1"/>
</dbReference>
<dbReference type="Pfam" id="PF13417">
    <property type="entry name" value="GST_N_3"/>
    <property type="match status" value="1"/>
</dbReference>
<dbReference type="EMBL" id="KJ868756">
    <property type="protein sequence ID" value="AIL23557.1"/>
    <property type="molecule type" value="mRNA"/>
</dbReference>